<feature type="domain" description="N-(5'phosphoribosyl) anthranilate isomerase (PRAI)" evidence="10">
    <location>
        <begin position="108"/>
        <end position="216"/>
    </location>
</feature>
<dbReference type="PANTHER" id="PTHR42894:SF1">
    <property type="entry name" value="N-(5'-PHOSPHORIBOSYL)ANTHRANILATE ISOMERASE"/>
    <property type="match status" value="1"/>
</dbReference>
<dbReference type="PANTHER" id="PTHR42894">
    <property type="entry name" value="N-(5'-PHOSPHORIBOSYL)ANTHRANILATE ISOMERASE"/>
    <property type="match status" value="1"/>
</dbReference>
<keyword evidence="6 9" id="KW-0822">Tryptophan biosynthesis</keyword>
<dbReference type="EMBL" id="FOAB01000006">
    <property type="protein sequence ID" value="SEL78111.1"/>
    <property type="molecule type" value="Genomic_DNA"/>
</dbReference>
<keyword evidence="12" id="KW-1185">Reference proteome</keyword>
<evidence type="ECO:0000256" key="6">
    <source>
        <dbReference type="ARBA" id="ARBA00022822"/>
    </source>
</evidence>
<comment type="catalytic activity">
    <reaction evidence="1 9">
        <text>N-(5-phospho-beta-D-ribosyl)anthranilate = 1-(2-carboxyphenylamino)-1-deoxy-D-ribulose 5-phosphate</text>
        <dbReference type="Rhea" id="RHEA:21540"/>
        <dbReference type="ChEBI" id="CHEBI:18277"/>
        <dbReference type="ChEBI" id="CHEBI:58613"/>
        <dbReference type="EC" id="5.3.1.24"/>
    </reaction>
</comment>
<comment type="similarity">
    <text evidence="9">Belongs to the TrpF family.</text>
</comment>
<dbReference type="OrthoDB" id="9786954at2"/>
<dbReference type="Gene3D" id="3.20.20.70">
    <property type="entry name" value="Aldolase class I"/>
    <property type="match status" value="1"/>
</dbReference>
<dbReference type="CDD" id="cd00405">
    <property type="entry name" value="PRAI"/>
    <property type="match status" value="1"/>
</dbReference>
<keyword evidence="8 9" id="KW-0413">Isomerase</keyword>
<dbReference type="GO" id="GO:0000162">
    <property type="term" value="P:L-tryptophan biosynthetic process"/>
    <property type="evidence" value="ECO:0007669"/>
    <property type="project" value="UniProtKB-UniRule"/>
</dbReference>
<dbReference type="UniPathway" id="UPA00035">
    <property type="reaction ID" value="UER00042"/>
</dbReference>
<evidence type="ECO:0000256" key="9">
    <source>
        <dbReference type="HAMAP-Rule" id="MF_00135"/>
    </source>
</evidence>
<dbReference type="InterPro" id="IPR013785">
    <property type="entry name" value="Aldolase_TIM"/>
</dbReference>
<evidence type="ECO:0000256" key="7">
    <source>
        <dbReference type="ARBA" id="ARBA00023141"/>
    </source>
</evidence>
<dbReference type="RefSeq" id="WP_091410377.1">
    <property type="nucleotide sequence ID" value="NZ_FOAB01000006.1"/>
</dbReference>
<dbReference type="InterPro" id="IPR044643">
    <property type="entry name" value="TrpF_fam"/>
</dbReference>
<dbReference type="STRING" id="1038014.SAMN04487910_3229"/>
<dbReference type="SUPFAM" id="SSF51366">
    <property type="entry name" value="Ribulose-phoshate binding barrel"/>
    <property type="match status" value="1"/>
</dbReference>
<evidence type="ECO:0000259" key="10">
    <source>
        <dbReference type="Pfam" id="PF00697"/>
    </source>
</evidence>
<proteinExistence type="inferred from homology"/>
<name>A0A1H7SZS6_AQUAM</name>
<evidence type="ECO:0000256" key="3">
    <source>
        <dbReference type="ARBA" id="ARBA00012572"/>
    </source>
</evidence>
<keyword evidence="5 9" id="KW-0028">Amino-acid biosynthesis</keyword>
<dbReference type="InterPro" id="IPR001240">
    <property type="entry name" value="PRAI_dom"/>
</dbReference>
<organism evidence="11 12">
    <name type="scientific">Aquimarina amphilecti</name>
    <dbReference type="NCBI Taxonomy" id="1038014"/>
    <lineage>
        <taxon>Bacteria</taxon>
        <taxon>Pseudomonadati</taxon>
        <taxon>Bacteroidota</taxon>
        <taxon>Flavobacteriia</taxon>
        <taxon>Flavobacteriales</taxon>
        <taxon>Flavobacteriaceae</taxon>
        <taxon>Aquimarina</taxon>
    </lineage>
</organism>
<evidence type="ECO:0000256" key="1">
    <source>
        <dbReference type="ARBA" id="ARBA00001164"/>
    </source>
</evidence>
<dbReference type="Pfam" id="PF00697">
    <property type="entry name" value="PRAI"/>
    <property type="match status" value="2"/>
</dbReference>
<evidence type="ECO:0000256" key="4">
    <source>
        <dbReference type="ARBA" id="ARBA00022272"/>
    </source>
</evidence>
<accession>A0A1H7SZS6</accession>
<comment type="pathway">
    <text evidence="2 9">Amino-acid biosynthesis; L-tryptophan biosynthesis; L-tryptophan from chorismate: step 3/5.</text>
</comment>
<evidence type="ECO:0000313" key="12">
    <source>
        <dbReference type="Proteomes" id="UP000198521"/>
    </source>
</evidence>
<evidence type="ECO:0000256" key="5">
    <source>
        <dbReference type="ARBA" id="ARBA00022605"/>
    </source>
</evidence>
<dbReference type="AlphaFoldDB" id="A0A1H7SZS6"/>
<dbReference type="HAMAP" id="MF_00135">
    <property type="entry name" value="PRAI"/>
    <property type="match status" value="1"/>
</dbReference>
<feature type="domain" description="N-(5'phosphoribosyl) anthranilate isomerase (PRAI)" evidence="10">
    <location>
        <begin position="4"/>
        <end position="91"/>
    </location>
</feature>
<sequence length="224" mass="25436">MKLKVCGMKYQENIEAVAALQPDYLGFIFYEKSPRNFDGEISKLPATIKKTGVFVDEPLNQVVLKIAKYGLKAIQLHGNESPEYCKALKEVELSLPIIENGIEVGFESYNFEVWKVFSIKDQFDFEILKPYEGIVDYFLFDTKGKEKGGNGYTFDWGVLNNYNSTTPFILSGGIGLNEIEKIKTILETDLPIYGIDINSKFEIEPGLKNINDLEKFKKLLTVDC</sequence>
<gene>
    <name evidence="9" type="primary">trpF</name>
    <name evidence="11" type="ORF">SAMN04487910_3229</name>
</gene>
<evidence type="ECO:0000256" key="2">
    <source>
        <dbReference type="ARBA" id="ARBA00004664"/>
    </source>
</evidence>
<keyword evidence="7 9" id="KW-0057">Aromatic amino acid biosynthesis</keyword>
<dbReference type="InterPro" id="IPR011060">
    <property type="entry name" value="RibuloseP-bd_barrel"/>
</dbReference>
<reference evidence="11 12" key="1">
    <citation type="submission" date="2016-10" db="EMBL/GenBank/DDBJ databases">
        <authorList>
            <person name="de Groot N.N."/>
        </authorList>
    </citation>
    <scope>NUCLEOTIDE SEQUENCE [LARGE SCALE GENOMIC DNA]</scope>
    <source>
        <strain evidence="11 12">DSM 25232</strain>
    </source>
</reference>
<protein>
    <recommendedName>
        <fullName evidence="4 9">N-(5'-phosphoribosyl)anthranilate isomerase</fullName>
        <shortName evidence="9">PRAI</shortName>
        <ecNumber evidence="3 9">5.3.1.24</ecNumber>
    </recommendedName>
</protein>
<evidence type="ECO:0000313" key="11">
    <source>
        <dbReference type="EMBL" id="SEL78111.1"/>
    </source>
</evidence>
<dbReference type="GO" id="GO:0004640">
    <property type="term" value="F:phosphoribosylanthranilate isomerase activity"/>
    <property type="evidence" value="ECO:0007669"/>
    <property type="project" value="UniProtKB-UniRule"/>
</dbReference>
<evidence type="ECO:0000256" key="8">
    <source>
        <dbReference type="ARBA" id="ARBA00023235"/>
    </source>
</evidence>
<dbReference type="Proteomes" id="UP000198521">
    <property type="component" value="Unassembled WGS sequence"/>
</dbReference>
<dbReference type="EC" id="5.3.1.24" evidence="3 9"/>